<gene>
    <name evidence="6" type="ORF">MiSe_84190</name>
</gene>
<name>A0AAV3XM81_9CYAN</name>
<feature type="transmembrane region" description="Helical" evidence="5">
    <location>
        <begin position="85"/>
        <end position="103"/>
    </location>
</feature>
<evidence type="ECO:0000256" key="5">
    <source>
        <dbReference type="SAM" id="Phobius"/>
    </source>
</evidence>
<dbReference type="PANTHER" id="PTHR12668">
    <property type="entry name" value="TRANSMEMBRANE PROTEIN 14, 15"/>
    <property type="match status" value="1"/>
</dbReference>
<evidence type="ECO:0000313" key="6">
    <source>
        <dbReference type="EMBL" id="GET43594.1"/>
    </source>
</evidence>
<keyword evidence="4 5" id="KW-0472">Membrane</keyword>
<reference evidence="6" key="1">
    <citation type="submission" date="2019-10" db="EMBL/GenBank/DDBJ databases">
        <title>Draft genome sequece of Microseira wollei NIES-4236.</title>
        <authorList>
            <person name="Yamaguchi H."/>
            <person name="Suzuki S."/>
            <person name="Kawachi M."/>
        </authorList>
    </citation>
    <scope>NUCLEOTIDE SEQUENCE</scope>
    <source>
        <strain evidence="6">NIES-4236</strain>
    </source>
</reference>
<evidence type="ECO:0000256" key="1">
    <source>
        <dbReference type="ARBA" id="ARBA00004370"/>
    </source>
</evidence>
<dbReference type="Gene3D" id="1.10.10.1740">
    <property type="entry name" value="Transmembrane protein 14-like"/>
    <property type="match status" value="1"/>
</dbReference>
<dbReference type="InterPro" id="IPR044890">
    <property type="entry name" value="TMEM14_sf"/>
</dbReference>
<dbReference type="EMBL" id="BLAY01000234">
    <property type="protein sequence ID" value="GET43594.1"/>
    <property type="molecule type" value="Genomic_DNA"/>
</dbReference>
<evidence type="ECO:0000256" key="2">
    <source>
        <dbReference type="ARBA" id="ARBA00022692"/>
    </source>
</evidence>
<comment type="caution">
    <text evidence="6">The sequence shown here is derived from an EMBL/GenBank/DDBJ whole genome shotgun (WGS) entry which is preliminary data.</text>
</comment>
<dbReference type="Pfam" id="PF03647">
    <property type="entry name" value="Tmemb_14"/>
    <property type="match status" value="1"/>
</dbReference>
<protein>
    <recommendedName>
        <fullName evidence="8">Small integral membrane protein</fullName>
    </recommendedName>
</protein>
<dbReference type="Proteomes" id="UP001050975">
    <property type="component" value="Unassembled WGS sequence"/>
</dbReference>
<dbReference type="AlphaFoldDB" id="A0AAV3XM81"/>
<dbReference type="GO" id="GO:0016020">
    <property type="term" value="C:membrane"/>
    <property type="evidence" value="ECO:0007669"/>
    <property type="project" value="UniProtKB-SubCell"/>
</dbReference>
<evidence type="ECO:0000256" key="3">
    <source>
        <dbReference type="ARBA" id="ARBA00022989"/>
    </source>
</evidence>
<evidence type="ECO:0008006" key="8">
    <source>
        <dbReference type="Google" id="ProtNLM"/>
    </source>
</evidence>
<keyword evidence="3 5" id="KW-1133">Transmembrane helix</keyword>
<sequence length="104" mass="10949">MAQIAVFTIPVYALIVIFGGVFGYLKAKSKMSLISGLFSGAALLATWLLPGATGIKLGIATAIAAVLLITFIIRFVRTRKFMPAGLMMLLSLAATIAFALGWLA</sequence>
<feature type="transmembrane region" description="Helical" evidence="5">
    <location>
        <begin position="55"/>
        <end position="73"/>
    </location>
</feature>
<dbReference type="PANTHER" id="PTHR12668:SF43">
    <property type="entry name" value="TRANSMEMBRANE PROTEIN 14 HOMOLOG"/>
    <property type="match status" value="1"/>
</dbReference>
<dbReference type="RefSeq" id="WP_226592561.1">
    <property type="nucleotide sequence ID" value="NZ_BLAY01000234.1"/>
</dbReference>
<comment type="subcellular location">
    <subcellularLocation>
        <location evidence="1">Membrane</location>
    </subcellularLocation>
</comment>
<accession>A0AAV3XM81</accession>
<feature type="transmembrane region" description="Helical" evidence="5">
    <location>
        <begin position="6"/>
        <end position="25"/>
    </location>
</feature>
<evidence type="ECO:0000313" key="7">
    <source>
        <dbReference type="Proteomes" id="UP001050975"/>
    </source>
</evidence>
<organism evidence="6 7">
    <name type="scientific">Microseira wollei NIES-4236</name>
    <dbReference type="NCBI Taxonomy" id="2530354"/>
    <lineage>
        <taxon>Bacteria</taxon>
        <taxon>Bacillati</taxon>
        <taxon>Cyanobacteriota</taxon>
        <taxon>Cyanophyceae</taxon>
        <taxon>Oscillatoriophycideae</taxon>
        <taxon>Aerosakkonematales</taxon>
        <taxon>Aerosakkonemataceae</taxon>
        <taxon>Microseira</taxon>
    </lineage>
</organism>
<proteinExistence type="predicted"/>
<dbReference type="InterPro" id="IPR005349">
    <property type="entry name" value="TMEM14"/>
</dbReference>
<keyword evidence="7" id="KW-1185">Reference proteome</keyword>
<feature type="transmembrane region" description="Helical" evidence="5">
    <location>
        <begin position="32"/>
        <end position="49"/>
    </location>
</feature>
<evidence type="ECO:0000256" key="4">
    <source>
        <dbReference type="ARBA" id="ARBA00023136"/>
    </source>
</evidence>
<keyword evidence="2 5" id="KW-0812">Transmembrane</keyword>